<proteinExistence type="predicted"/>
<sequence length="71" mass="8773">MHSRMKFISGYIVIRFEKKHDCYEESLKFPGGMRKNKQASHKIVHLYFLCRMQMFEIYIYETPSRHKYMSF</sequence>
<organism evidence="1">
    <name type="scientific">Arundo donax</name>
    <name type="common">Giant reed</name>
    <name type="synonym">Donax arundinaceus</name>
    <dbReference type="NCBI Taxonomy" id="35708"/>
    <lineage>
        <taxon>Eukaryota</taxon>
        <taxon>Viridiplantae</taxon>
        <taxon>Streptophyta</taxon>
        <taxon>Embryophyta</taxon>
        <taxon>Tracheophyta</taxon>
        <taxon>Spermatophyta</taxon>
        <taxon>Magnoliopsida</taxon>
        <taxon>Liliopsida</taxon>
        <taxon>Poales</taxon>
        <taxon>Poaceae</taxon>
        <taxon>PACMAD clade</taxon>
        <taxon>Arundinoideae</taxon>
        <taxon>Arundineae</taxon>
        <taxon>Arundo</taxon>
    </lineage>
</organism>
<accession>A0A0A8XNW7</accession>
<protein>
    <submittedName>
        <fullName evidence="1">Uncharacterized protein</fullName>
    </submittedName>
</protein>
<evidence type="ECO:0000313" key="1">
    <source>
        <dbReference type="EMBL" id="JAD15221.1"/>
    </source>
</evidence>
<dbReference type="AlphaFoldDB" id="A0A0A8XNW7"/>
<dbReference type="EMBL" id="GBRH01282674">
    <property type="protein sequence ID" value="JAD15221.1"/>
    <property type="molecule type" value="Transcribed_RNA"/>
</dbReference>
<reference evidence="1" key="1">
    <citation type="submission" date="2014-09" db="EMBL/GenBank/DDBJ databases">
        <authorList>
            <person name="Magalhaes I.L.F."/>
            <person name="Oliveira U."/>
            <person name="Santos F.R."/>
            <person name="Vidigal T.H.D.A."/>
            <person name="Brescovit A.D."/>
            <person name="Santos A.J."/>
        </authorList>
    </citation>
    <scope>NUCLEOTIDE SEQUENCE</scope>
    <source>
        <tissue evidence="1">Shoot tissue taken approximately 20 cm above the soil surface</tissue>
    </source>
</reference>
<reference evidence="1" key="2">
    <citation type="journal article" date="2015" name="Data Brief">
        <title>Shoot transcriptome of the giant reed, Arundo donax.</title>
        <authorList>
            <person name="Barrero R.A."/>
            <person name="Guerrero F.D."/>
            <person name="Moolhuijzen P."/>
            <person name="Goolsby J.A."/>
            <person name="Tidwell J."/>
            <person name="Bellgard S.E."/>
            <person name="Bellgard M.I."/>
        </authorList>
    </citation>
    <scope>NUCLEOTIDE SEQUENCE</scope>
    <source>
        <tissue evidence="1">Shoot tissue taken approximately 20 cm above the soil surface</tissue>
    </source>
</reference>
<name>A0A0A8XNW7_ARUDO</name>